<dbReference type="SMART" id="SM00267">
    <property type="entry name" value="GGDEF"/>
    <property type="match status" value="1"/>
</dbReference>
<comment type="catalytic activity">
    <reaction evidence="3">
        <text>2 GTP = 3',3'-c-di-GMP + 2 diphosphate</text>
        <dbReference type="Rhea" id="RHEA:24898"/>
        <dbReference type="ChEBI" id="CHEBI:33019"/>
        <dbReference type="ChEBI" id="CHEBI:37565"/>
        <dbReference type="ChEBI" id="CHEBI:58805"/>
        <dbReference type="EC" id="2.7.7.65"/>
    </reaction>
</comment>
<comment type="cofactor">
    <cofactor evidence="1">
        <name>Mg(2+)</name>
        <dbReference type="ChEBI" id="CHEBI:18420"/>
    </cofactor>
</comment>
<dbReference type="InterPro" id="IPR011990">
    <property type="entry name" value="TPR-like_helical_dom_sf"/>
</dbReference>
<evidence type="ECO:0000256" key="4">
    <source>
        <dbReference type="PROSITE-ProRule" id="PRU00339"/>
    </source>
</evidence>
<evidence type="ECO:0000313" key="9">
    <source>
        <dbReference type="EMBL" id="AOE50932.1"/>
    </source>
</evidence>
<evidence type="ECO:0000256" key="6">
    <source>
        <dbReference type="SAM" id="Phobius"/>
    </source>
</evidence>
<dbReference type="PANTHER" id="PTHR45138:SF9">
    <property type="entry name" value="DIGUANYLATE CYCLASE DGCM-RELATED"/>
    <property type="match status" value="1"/>
</dbReference>
<keyword evidence="6" id="KW-1133">Transmembrane helix</keyword>
<feature type="repeat" description="TPR" evidence="4">
    <location>
        <begin position="204"/>
        <end position="237"/>
    </location>
</feature>
<dbReference type="PROSITE" id="PS50005">
    <property type="entry name" value="TPR"/>
    <property type="match status" value="1"/>
</dbReference>
<dbReference type="AlphaFoldDB" id="A0A1B3BDP1"/>
<dbReference type="InterPro" id="IPR029787">
    <property type="entry name" value="Nucleotide_cyclase"/>
</dbReference>
<dbReference type="InterPro" id="IPR043128">
    <property type="entry name" value="Rev_trsase/Diguanyl_cyclase"/>
</dbReference>
<evidence type="ECO:0000256" key="2">
    <source>
        <dbReference type="ARBA" id="ARBA00012528"/>
    </source>
</evidence>
<keyword evidence="4" id="KW-0802">TPR repeat</keyword>
<evidence type="ECO:0000259" key="8">
    <source>
        <dbReference type="PROSITE" id="PS50887"/>
    </source>
</evidence>
<evidence type="ECO:0000313" key="10">
    <source>
        <dbReference type="Proteomes" id="UP000094147"/>
    </source>
</evidence>
<sequence length="646" mass="74742" precursor="true">MYILRKSLFIFLILCSCNVFAYVFNNVQGPLLSASESNINQGQALQQQLYNMSNLSVPERKQEAFFLKINNLLNRSELDNHSEALANILMANYQILNGEALRAREYLSIAEPLMKSVNDSRLKNQYTYVNIFVLRSEGDLVKALDDAEELYNEVKDKWGLNKLGDLVLEQAYISSLLSMYQETIPLLELALDYSLEANDPYLISETYNVFGILYSFLNDTQSSIMYFKKAVEVMERHPALVSNIYFYANLADSYGMNKEYDKALELIEKARVLAIQEGDVPLQAFAHQVKARVYTNTEDYRDAISELVKAKELQEQVGEQLFGYELHIDFAYAYLKLDEIDEAESHLDKAIISAEKVAALDDFYLKRLRSEISAARENYKSAYELLQESYETYRKTFNDNLTYVSNLSREQLDQERLSFENKLLEKENQINTKYVKKYKKYNIILFTLIILLLILIGIGIWLVIKYRIAARKNEEMALTDNLTELPNRRQMFRQLDSEHQKSEGGRSVYSLIIFDIDHFKTINDRFGHRMGDKVISRLAAITRNTLREDDTIGRISGEEFLVILPNTKVQEAVQIADRLNKQFADADFRDLDEGIHLTASFGVTEYMPDDESLDMVINRADRLLYKAKNEGRNRVVSTFNDEPDED</sequence>
<dbReference type="PROSITE" id="PS51257">
    <property type="entry name" value="PROKAR_LIPOPROTEIN"/>
    <property type="match status" value="1"/>
</dbReference>
<feature type="chain" id="PRO_5008544198" description="diguanylate cyclase" evidence="7">
    <location>
        <begin position="22"/>
        <end position="646"/>
    </location>
</feature>
<dbReference type="EC" id="2.7.7.65" evidence="2"/>
<dbReference type="NCBIfam" id="TIGR00254">
    <property type="entry name" value="GGDEF"/>
    <property type="match status" value="1"/>
</dbReference>
<dbReference type="STRING" id="1144748.KS2013_2227"/>
<accession>A0A1B3BDP1</accession>
<dbReference type="InterPro" id="IPR050469">
    <property type="entry name" value="Diguanylate_Cyclase"/>
</dbReference>
<name>A0A1B3BDP1_9GAMM</name>
<dbReference type="CDD" id="cd01949">
    <property type="entry name" value="GGDEF"/>
    <property type="match status" value="1"/>
</dbReference>
<evidence type="ECO:0000256" key="1">
    <source>
        <dbReference type="ARBA" id="ARBA00001946"/>
    </source>
</evidence>
<reference evidence="10" key="1">
    <citation type="submission" date="2015-08" db="EMBL/GenBank/DDBJ databases">
        <authorList>
            <person name="Kim K.M."/>
        </authorList>
    </citation>
    <scope>NUCLEOTIDE SEQUENCE [LARGE SCALE GENOMIC DNA]</scope>
    <source>
        <strain evidence="10">KCTC 23892</strain>
    </source>
</reference>
<dbReference type="PANTHER" id="PTHR45138">
    <property type="entry name" value="REGULATORY COMPONENTS OF SENSORY TRANSDUCTION SYSTEM"/>
    <property type="match status" value="1"/>
</dbReference>
<dbReference type="KEGG" id="ksd:KS2013_2227"/>
<evidence type="ECO:0000256" key="7">
    <source>
        <dbReference type="SAM" id="SignalP"/>
    </source>
</evidence>
<dbReference type="InterPro" id="IPR000160">
    <property type="entry name" value="GGDEF_dom"/>
</dbReference>
<dbReference type="Proteomes" id="UP000094147">
    <property type="component" value="Chromosome"/>
</dbReference>
<feature type="coiled-coil region" evidence="5">
    <location>
        <begin position="365"/>
        <end position="429"/>
    </location>
</feature>
<keyword evidence="5" id="KW-0175">Coiled coil</keyword>
<keyword evidence="6" id="KW-0812">Transmembrane</keyword>
<evidence type="ECO:0000256" key="5">
    <source>
        <dbReference type="SAM" id="Coils"/>
    </source>
</evidence>
<dbReference type="SUPFAM" id="SSF55073">
    <property type="entry name" value="Nucleotide cyclase"/>
    <property type="match status" value="1"/>
</dbReference>
<dbReference type="InterPro" id="IPR019734">
    <property type="entry name" value="TPR_rpt"/>
</dbReference>
<keyword evidence="6" id="KW-0472">Membrane</keyword>
<dbReference type="PROSITE" id="PS50887">
    <property type="entry name" value="GGDEF"/>
    <property type="match status" value="1"/>
</dbReference>
<dbReference type="Gene3D" id="1.25.40.10">
    <property type="entry name" value="Tetratricopeptide repeat domain"/>
    <property type="match status" value="2"/>
</dbReference>
<dbReference type="FunFam" id="3.30.70.270:FF:000001">
    <property type="entry name" value="Diguanylate cyclase domain protein"/>
    <property type="match status" value="1"/>
</dbReference>
<keyword evidence="7" id="KW-0732">Signal</keyword>
<feature type="transmembrane region" description="Helical" evidence="6">
    <location>
        <begin position="443"/>
        <end position="464"/>
    </location>
</feature>
<dbReference type="SUPFAM" id="SSF48452">
    <property type="entry name" value="TPR-like"/>
    <property type="match status" value="2"/>
</dbReference>
<proteinExistence type="predicted"/>
<organism evidence="9 10">
    <name type="scientific">Kangiella sediminilitoris</name>
    <dbReference type="NCBI Taxonomy" id="1144748"/>
    <lineage>
        <taxon>Bacteria</taxon>
        <taxon>Pseudomonadati</taxon>
        <taxon>Pseudomonadota</taxon>
        <taxon>Gammaproteobacteria</taxon>
        <taxon>Kangiellales</taxon>
        <taxon>Kangiellaceae</taxon>
        <taxon>Kangiella</taxon>
    </lineage>
</organism>
<dbReference type="GO" id="GO:0052621">
    <property type="term" value="F:diguanylate cyclase activity"/>
    <property type="evidence" value="ECO:0007669"/>
    <property type="project" value="UniProtKB-EC"/>
</dbReference>
<dbReference type="Pfam" id="PF13181">
    <property type="entry name" value="TPR_8"/>
    <property type="match status" value="1"/>
</dbReference>
<dbReference type="SMART" id="SM00028">
    <property type="entry name" value="TPR"/>
    <property type="match status" value="4"/>
</dbReference>
<dbReference type="EMBL" id="CP012418">
    <property type="protein sequence ID" value="AOE50932.1"/>
    <property type="molecule type" value="Genomic_DNA"/>
</dbReference>
<feature type="signal peptide" evidence="7">
    <location>
        <begin position="1"/>
        <end position="21"/>
    </location>
</feature>
<feature type="domain" description="GGDEF" evidence="8">
    <location>
        <begin position="507"/>
        <end position="640"/>
    </location>
</feature>
<keyword evidence="10" id="KW-1185">Reference proteome</keyword>
<dbReference type="Pfam" id="PF00990">
    <property type="entry name" value="GGDEF"/>
    <property type="match status" value="1"/>
</dbReference>
<protein>
    <recommendedName>
        <fullName evidence="2">diguanylate cyclase</fullName>
        <ecNumber evidence="2">2.7.7.65</ecNumber>
    </recommendedName>
</protein>
<evidence type="ECO:0000256" key="3">
    <source>
        <dbReference type="ARBA" id="ARBA00034247"/>
    </source>
</evidence>
<dbReference type="Gene3D" id="3.30.70.270">
    <property type="match status" value="1"/>
</dbReference>
<gene>
    <name evidence="9" type="ORF">KS2013_2227</name>
</gene>